<comment type="caution">
    <text evidence="2">The sequence shown here is derived from an EMBL/GenBank/DDBJ whole genome shotgun (WGS) entry which is preliminary data.</text>
</comment>
<organism evidence="2 3">
    <name type="scientific">Roridomyces roridus</name>
    <dbReference type="NCBI Taxonomy" id="1738132"/>
    <lineage>
        <taxon>Eukaryota</taxon>
        <taxon>Fungi</taxon>
        <taxon>Dikarya</taxon>
        <taxon>Basidiomycota</taxon>
        <taxon>Agaricomycotina</taxon>
        <taxon>Agaricomycetes</taxon>
        <taxon>Agaricomycetidae</taxon>
        <taxon>Agaricales</taxon>
        <taxon>Marasmiineae</taxon>
        <taxon>Mycenaceae</taxon>
        <taxon>Roridomyces</taxon>
    </lineage>
</organism>
<protein>
    <submittedName>
        <fullName evidence="2">Uncharacterized protein</fullName>
    </submittedName>
</protein>
<evidence type="ECO:0000313" key="3">
    <source>
        <dbReference type="Proteomes" id="UP001221142"/>
    </source>
</evidence>
<feature type="region of interest" description="Disordered" evidence="1">
    <location>
        <begin position="76"/>
        <end position="97"/>
    </location>
</feature>
<proteinExistence type="predicted"/>
<evidence type="ECO:0000256" key="1">
    <source>
        <dbReference type="SAM" id="MobiDB-lite"/>
    </source>
</evidence>
<keyword evidence="3" id="KW-1185">Reference proteome</keyword>
<dbReference type="EMBL" id="JARKIF010000018">
    <property type="protein sequence ID" value="KAJ7619713.1"/>
    <property type="molecule type" value="Genomic_DNA"/>
</dbReference>
<dbReference type="Proteomes" id="UP001221142">
    <property type="component" value="Unassembled WGS sequence"/>
</dbReference>
<dbReference type="AlphaFoldDB" id="A0AAD7BGF9"/>
<accession>A0AAD7BGF9</accession>
<sequence>MHVAVFRAIRCHQLTQLTANLGSRISYSDPPLPTGHNYRGNSRLCVSSVSMDGPRGLSRPSVSQILAELSTSRPHVTHPGGHFSVPPPIPRARGTPSHPLPGALPPSASFSQILTKCIILLGTTGVSVRDLFHFKLAGTAVYIYGIDVPASSNAANVTFQMGDPDPSITSFHYAPAPGPSDYMAHILWLGSHVNGAHVHKLMRFWLQVRLGNISSWDCWVTIHPGELGTTPRADSISGRSDLAIANYLPYRLFSHIVILFMVNCRGGTLAAEA</sequence>
<name>A0AAD7BGF9_9AGAR</name>
<gene>
    <name evidence="2" type="ORF">FB45DRAFT_1096176</name>
</gene>
<reference evidence="2" key="1">
    <citation type="submission" date="2023-03" db="EMBL/GenBank/DDBJ databases">
        <title>Massive genome expansion in bonnet fungi (Mycena s.s.) driven by repeated elements and novel gene families across ecological guilds.</title>
        <authorList>
            <consortium name="Lawrence Berkeley National Laboratory"/>
            <person name="Harder C.B."/>
            <person name="Miyauchi S."/>
            <person name="Viragh M."/>
            <person name="Kuo A."/>
            <person name="Thoen E."/>
            <person name="Andreopoulos B."/>
            <person name="Lu D."/>
            <person name="Skrede I."/>
            <person name="Drula E."/>
            <person name="Henrissat B."/>
            <person name="Morin E."/>
            <person name="Kohler A."/>
            <person name="Barry K."/>
            <person name="LaButti K."/>
            <person name="Morin E."/>
            <person name="Salamov A."/>
            <person name="Lipzen A."/>
            <person name="Mereny Z."/>
            <person name="Hegedus B."/>
            <person name="Baldrian P."/>
            <person name="Stursova M."/>
            <person name="Weitz H."/>
            <person name="Taylor A."/>
            <person name="Grigoriev I.V."/>
            <person name="Nagy L.G."/>
            <person name="Martin F."/>
            <person name="Kauserud H."/>
        </authorList>
    </citation>
    <scope>NUCLEOTIDE SEQUENCE</scope>
    <source>
        <strain evidence="2">9284</strain>
    </source>
</reference>
<evidence type="ECO:0000313" key="2">
    <source>
        <dbReference type="EMBL" id="KAJ7619713.1"/>
    </source>
</evidence>